<gene>
    <name evidence="2" type="ORF">CCR75_005794</name>
</gene>
<dbReference type="InterPro" id="IPR057394">
    <property type="entry name" value="PIGBOS1"/>
</dbReference>
<comment type="caution">
    <text evidence="2">The sequence shown here is derived from an EMBL/GenBank/DDBJ whole genome shotgun (WGS) entry which is preliminary data.</text>
</comment>
<sequence>MVSLFRSNKKGMTLRPRVRRSTPLIDLGLAVILGAVTGVYIFTDSMQRWQVSEGEFMAAKNKKAIQDTQTSIERDETHQR</sequence>
<name>A0A976IBZ5_BRELC</name>
<dbReference type="Pfam" id="PF23670">
    <property type="entry name" value="PIGBOS1"/>
    <property type="match status" value="1"/>
</dbReference>
<keyword evidence="1" id="KW-1133">Transmembrane helix</keyword>
<accession>A0A976IBZ5</accession>
<organism evidence="2 3">
    <name type="scientific">Bremia lactucae</name>
    <name type="common">Lettuce downy mildew</name>
    <dbReference type="NCBI Taxonomy" id="4779"/>
    <lineage>
        <taxon>Eukaryota</taxon>
        <taxon>Sar</taxon>
        <taxon>Stramenopiles</taxon>
        <taxon>Oomycota</taxon>
        <taxon>Peronosporomycetes</taxon>
        <taxon>Peronosporales</taxon>
        <taxon>Peronosporaceae</taxon>
        <taxon>Bremia</taxon>
    </lineage>
</organism>
<keyword evidence="3" id="KW-1185">Reference proteome</keyword>
<protein>
    <submittedName>
        <fullName evidence="2">Uncharacterized protein</fullName>
    </submittedName>
</protein>
<keyword evidence="1" id="KW-0472">Membrane</keyword>
<dbReference type="KEGG" id="blac:94349540"/>
<dbReference type="RefSeq" id="XP_067816022.1">
    <property type="nucleotide sequence ID" value="XM_067963869.1"/>
</dbReference>
<proteinExistence type="predicted"/>
<feature type="transmembrane region" description="Helical" evidence="1">
    <location>
        <begin position="21"/>
        <end position="42"/>
    </location>
</feature>
<dbReference type="EMBL" id="SHOA02000017">
    <property type="protein sequence ID" value="TDH66523.1"/>
    <property type="molecule type" value="Genomic_DNA"/>
</dbReference>
<dbReference type="AlphaFoldDB" id="A0A976IBZ5"/>
<dbReference type="OrthoDB" id="163226at2759"/>
<evidence type="ECO:0000313" key="3">
    <source>
        <dbReference type="Proteomes" id="UP000294530"/>
    </source>
</evidence>
<evidence type="ECO:0000313" key="2">
    <source>
        <dbReference type="EMBL" id="TDH66523.1"/>
    </source>
</evidence>
<dbReference type="GeneID" id="94349540"/>
<reference evidence="2 3" key="1">
    <citation type="journal article" date="2021" name="Genome Biol.">
        <title>AFLAP: assembly-free linkage analysis pipeline using k-mers from genome sequencing data.</title>
        <authorList>
            <person name="Fletcher K."/>
            <person name="Zhang L."/>
            <person name="Gil J."/>
            <person name="Han R."/>
            <person name="Cavanaugh K."/>
            <person name="Michelmore R."/>
        </authorList>
    </citation>
    <scope>NUCLEOTIDE SEQUENCE [LARGE SCALE GENOMIC DNA]</scope>
    <source>
        <strain evidence="2 3">SF5</strain>
    </source>
</reference>
<dbReference type="Proteomes" id="UP000294530">
    <property type="component" value="Unassembled WGS sequence"/>
</dbReference>
<evidence type="ECO:0000256" key="1">
    <source>
        <dbReference type="SAM" id="Phobius"/>
    </source>
</evidence>
<keyword evidence="1" id="KW-0812">Transmembrane</keyword>